<reference evidence="3" key="1">
    <citation type="submission" date="2022-01" db="EMBL/GenBank/DDBJ databases">
        <title>Collection of gut derived symbiotic bacterial strains cultured from healthy donors.</title>
        <authorList>
            <person name="Lin H."/>
            <person name="Kohout C."/>
            <person name="Waligurski E."/>
            <person name="Pamer E.G."/>
        </authorList>
    </citation>
    <scope>NUCLEOTIDE SEQUENCE</scope>
    <source>
        <strain evidence="3">DFI.6.55</strain>
    </source>
</reference>
<dbReference type="SUPFAM" id="SSF54373">
    <property type="entry name" value="FAD-linked reductases, C-terminal domain"/>
    <property type="match status" value="1"/>
</dbReference>
<organism evidence="3 4">
    <name type="scientific">Enterocloster aldenensis</name>
    <dbReference type="NCBI Taxonomy" id="358742"/>
    <lineage>
        <taxon>Bacteria</taxon>
        <taxon>Bacillati</taxon>
        <taxon>Bacillota</taxon>
        <taxon>Clostridia</taxon>
        <taxon>Lachnospirales</taxon>
        <taxon>Lachnospiraceae</taxon>
        <taxon>Enterocloster</taxon>
    </lineage>
</organism>
<dbReference type="Pfam" id="PF04324">
    <property type="entry name" value="Fer2_BFD"/>
    <property type="match status" value="1"/>
</dbReference>
<dbReference type="Gene3D" id="3.30.9.10">
    <property type="entry name" value="D-Amino Acid Oxidase, subunit A, domain 2"/>
    <property type="match status" value="1"/>
</dbReference>
<evidence type="ECO:0000313" key="4">
    <source>
        <dbReference type="Proteomes" id="UP001299608"/>
    </source>
</evidence>
<dbReference type="SUPFAM" id="SSF51905">
    <property type="entry name" value="FAD/NAD(P)-binding domain"/>
    <property type="match status" value="1"/>
</dbReference>
<protein>
    <submittedName>
        <fullName evidence="3">NAD(P)/FAD-dependent oxidoreductase</fullName>
    </submittedName>
</protein>
<name>A0AAW5BKK7_9FIRM</name>
<dbReference type="InterPro" id="IPR036188">
    <property type="entry name" value="FAD/NAD-bd_sf"/>
</dbReference>
<dbReference type="EMBL" id="JAKNGE010000003">
    <property type="protein sequence ID" value="MCG4744337.1"/>
    <property type="molecule type" value="Genomic_DNA"/>
</dbReference>
<comment type="caution">
    <text evidence="3">The sequence shown here is derived from an EMBL/GenBank/DDBJ whole genome shotgun (WGS) entry which is preliminary data.</text>
</comment>
<evidence type="ECO:0000259" key="2">
    <source>
        <dbReference type="Pfam" id="PF04324"/>
    </source>
</evidence>
<dbReference type="Gene3D" id="1.10.10.1100">
    <property type="entry name" value="BFD-like [2Fe-2S]-binding domain"/>
    <property type="match status" value="1"/>
</dbReference>
<dbReference type="Proteomes" id="UP001299608">
    <property type="component" value="Unassembled WGS sequence"/>
</dbReference>
<dbReference type="InterPro" id="IPR052745">
    <property type="entry name" value="G3P_Oxidase/Oxidoreductase"/>
</dbReference>
<dbReference type="PANTHER" id="PTHR42720:SF1">
    <property type="entry name" value="GLYCEROL 3-PHOSPHATE OXIDASE"/>
    <property type="match status" value="1"/>
</dbReference>
<dbReference type="CDD" id="cd19946">
    <property type="entry name" value="GlpA-like_Fer2_BFD-like"/>
    <property type="match status" value="1"/>
</dbReference>
<dbReference type="PANTHER" id="PTHR42720">
    <property type="entry name" value="GLYCEROL-3-PHOSPHATE DEHYDROGENASE"/>
    <property type="match status" value="1"/>
</dbReference>
<dbReference type="AlphaFoldDB" id="A0AAW5BKK7"/>
<gene>
    <name evidence="3" type="ORF">L0N08_02810</name>
</gene>
<feature type="domain" description="BFD-like [2Fe-2S]-binding" evidence="2">
    <location>
        <begin position="406"/>
        <end position="459"/>
    </location>
</feature>
<dbReference type="Pfam" id="PF01266">
    <property type="entry name" value="DAO"/>
    <property type="match status" value="1"/>
</dbReference>
<dbReference type="Gene3D" id="3.50.50.60">
    <property type="entry name" value="FAD/NAD(P)-binding domain"/>
    <property type="match status" value="1"/>
</dbReference>
<feature type="domain" description="FAD dependent oxidoreductase" evidence="1">
    <location>
        <begin position="10"/>
        <end position="361"/>
    </location>
</feature>
<accession>A0AAW5BKK7</accession>
<dbReference type="InterPro" id="IPR041854">
    <property type="entry name" value="BFD-like_2Fe2S-bd_dom_sf"/>
</dbReference>
<dbReference type="RefSeq" id="WP_180215672.1">
    <property type="nucleotide sequence ID" value="NZ_JAJCID010000022.1"/>
</dbReference>
<evidence type="ECO:0000313" key="3">
    <source>
        <dbReference type="EMBL" id="MCG4744337.1"/>
    </source>
</evidence>
<proteinExistence type="predicted"/>
<evidence type="ECO:0000259" key="1">
    <source>
        <dbReference type="Pfam" id="PF01266"/>
    </source>
</evidence>
<dbReference type="InterPro" id="IPR007419">
    <property type="entry name" value="BFD-like_2Fe2S-bd_dom"/>
</dbReference>
<sequence length="484" mass="52968">MIINGIYKTDVVIIGAGAVGCAIARELSKYQIQVMVVDKNEDVGGDASKSNSAIIHTGYDASPGTLESQLVVAANPMYPELVKVLDVPFKQIGAILPAITQEQFEQLPAIKAKAFLNRVYDIEYLTKEQIIAMEPNINPEVKGGLHIPRESIIDPFILVQALAENANENGVDFLLNTKVTGIQTENGKIKAVETTAGTIETGYVINAAALYCDEIAAMVGKADYKVVARRGQFYILDKNTSCKVEHIVLPIPTKITKGKLMCPTIHGNMLVGPTAEDLDNKTDKSVTTDGLESIVKDVQRLIPNVNIRDTITQYSGLRPNRNPEGLHVDVYDDLEGYVNLSGVRSTGLTLSVSMGVYVAQLLKEHGCDLVYKEDFKKTRKGIRIFHEMTADEQEEIIKENPGYGNIICRCETITEGEILDAIHRPLGARSMDAVKRRVRAGMGRCQGGFCGPKVLEILSKELNISVEQVNKNVAGSYMVSGKMR</sequence>
<dbReference type="InterPro" id="IPR006076">
    <property type="entry name" value="FAD-dep_OxRdtase"/>
</dbReference>